<dbReference type="InterPro" id="IPR017871">
    <property type="entry name" value="ABC_transporter-like_CS"/>
</dbReference>
<dbReference type="CDD" id="cd03257">
    <property type="entry name" value="ABC_NikE_OppD_transporters"/>
    <property type="match status" value="2"/>
</dbReference>
<evidence type="ECO:0000256" key="2">
    <source>
        <dbReference type="ARBA" id="ARBA00022448"/>
    </source>
</evidence>
<reference evidence="6 7" key="1">
    <citation type="journal article" date="2019" name="mSystems">
        <title>Life at home and on the roam: Genomic adaptions reflect the dual lifestyle of an intracellular, facultative symbiont.</title>
        <authorList>
            <person name="Burgsdorf I."/>
        </authorList>
    </citation>
    <scope>NUCLEOTIDE SEQUENCE [LARGE SCALE GENOMIC DNA]</scope>
    <source>
        <strain evidence="6">277cV</strain>
    </source>
</reference>
<gene>
    <name evidence="6" type="ORF">ERJ67_05750</name>
</gene>
<dbReference type="Pfam" id="PF00005">
    <property type="entry name" value="ABC_tran"/>
    <property type="match status" value="2"/>
</dbReference>
<evidence type="ECO:0000256" key="3">
    <source>
        <dbReference type="ARBA" id="ARBA00022741"/>
    </source>
</evidence>
<dbReference type="GO" id="GO:0005524">
    <property type="term" value="F:ATP binding"/>
    <property type="evidence" value="ECO:0007669"/>
    <property type="project" value="UniProtKB-KW"/>
</dbReference>
<sequence>MAFHTPTPPLLLERFYLRYPETTAFSLEAVDLRLAAAERLALVGPSGCGKSSLARAVLGLLPPGSETRGRLQLSGQDPFSLSAAALRSLRGRAVGLVFQDPMTRLNPLLSIGDHLRDLLVAHGHLRGGALREEARGLLERVGIGPERLGDYPHQFSGGMRQRVAIALAMALRPPLVIADEPTTSLDVCVAARVMEELCSLCEASGSALLLITHDLALAGSWCERMAVMEQGRLLETSSAVRLLTRPEAPLSRRLVRAARLREGGASPKRQRTAALLEVRELRCWHRLSGPLPWQGSWLPAVDGIDFSLESGETIGVVGASGCGKSTLCRALMGLVPLRGGSVLLRGELLHTLRGSRLRRARRQLQMVFQDPLACLNPAMTVARAIADPLRIHALEQGRGDRLQRVQAVLEQVGLTSVRDVLDRLPRQLSGGQQQRVAIARALILQPRVLICDEAVAMLDSVVQAEILALLRQLREQLGLAILLITHDLGLAASFCHRVLVLEQGRIVEEGPGDVLLRQGQAAATRRLIEACPRLPHTV</sequence>
<evidence type="ECO:0000256" key="1">
    <source>
        <dbReference type="ARBA" id="ARBA00005417"/>
    </source>
</evidence>
<dbReference type="InterPro" id="IPR050319">
    <property type="entry name" value="ABC_transp_ATP-bind"/>
</dbReference>
<dbReference type="NCBIfam" id="NF007739">
    <property type="entry name" value="PRK10419.1"/>
    <property type="match status" value="2"/>
</dbReference>
<dbReference type="SUPFAM" id="SSF52540">
    <property type="entry name" value="P-loop containing nucleoside triphosphate hydrolases"/>
    <property type="match status" value="2"/>
</dbReference>
<dbReference type="GO" id="GO:0016887">
    <property type="term" value="F:ATP hydrolysis activity"/>
    <property type="evidence" value="ECO:0007669"/>
    <property type="project" value="InterPro"/>
</dbReference>
<dbReference type="EMBL" id="SRMO01000062">
    <property type="protein sequence ID" value="TGG92587.1"/>
    <property type="molecule type" value="Genomic_DNA"/>
</dbReference>
<evidence type="ECO:0000313" key="6">
    <source>
        <dbReference type="EMBL" id="TGG92587.1"/>
    </source>
</evidence>
<comment type="caution">
    <text evidence="6">The sequence shown here is derived from an EMBL/GenBank/DDBJ whole genome shotgun (WGS) entry which is preliminary data.</text>
</comment>
<dbReference type="GO" id="GO:0055085">
    <property type="term" value="P:transmembrane transport"/>
    <property type="evidence" value="ECO:0007669"/>
    <property type="project" value="UniProtKB-ARBA"/>
</dbReference>
<feature type="domain" description="ABC transporter" evidence="5">
    <location>
        <begin position="10"/>
        <end position="255"/>
    </location>
</feature>
<dbReference type="PANTHER" id="PTHR43776:SF7">
    <property type="entry name" value="D,D-DIPEPTIDE TRANSPORT ATP-BINDING PROTEIN DDPF-RELATED"/>
    <property type="match status" value="1"/>
</dbReference>
<evidence type="ECO:0000313" key="7">
    <source>
        <dbReference type="Proteomes" id="UP000317990"/>
    </source>
</evidence>
<dbReference type="SMART" id="SM00382">
    <property type="entry name" value="AAA"/>
    <property type="match status" value="2"/>
</dbReference>
<evidence type="ECO:0000256" key="4">
    <source>
        <dbReference type="ARBA" id="ARBA00022840"/>
    </source>
</evidence>
<protein>
    <submittedName>
        <fullName evidence="6">ABC transporter ATP-binding protein</fullName>
    </submittedName>
</protein>
<name>A0A524RNG2_9CHRO</name>
<keyword evidence="2" id="KW-0813">Transport</keyword>
<dbReference type="InterPro" id="IPR003593">
    <property type="entry name" value="AAA+_ATPase"/>
</dbReference>
<dbReference type="InterPro" id="IPR003439">
    <property type="entry name" value="ABC_transporter-like_ATP-bd"/>
</dbReference>
<dbReference type="AlphaFoldDB" id="A0A524RNG2"/>
<dbReference type="Proteomes" id="UP000317990">
    <property type="component" value="Unassembled WGS sequence"/>
</dbReference>
<accession>A0A524RNG2</accession>
<dbReference type="Gene3D" id="3.40.50.300">
    <property type="entry name" value="P-loop containing nucleotide triphosphate hydrolases"/>
    <property type="match status" value="2"/>
</dbReference>
<proteinExistence type="inferred from homology"/>
<evidence type="ECO:0000259" key="5">
    <source>
        <dbReference type="PROSITE" id="PS50893"/>
    </source>
</evidence>
<dbReference type="InterPro" id="IPR027417">
    <property type="entry name" value="P-loop_NTPase"/>
</dbReference>
<organism evidence="6 7">
    <name type="scientific">Aphanocapsa feldmannii 277cV</name>
    <dbReference type="NCBI Taxonomy" id="2507553"/>
    <lineage>
        <taxon>Bacteria</taxon>
        <taxon>Bacillati</taxon>
        <taxon>Cyanobacteriota</taxon>
        <taxon>Cyanophyceae</taxon>
        <taxon>Oscillatoriophycideae</taxon>
        <taxon>Chroococcales</taxon>
        <taxon>Microcystaceae</taxon>
        <taxon>Aphanocapsa</taxon>
    </lineage>
</organism>
<dbReference type="PROSITE" id="PS00211">
    <property type="entry name" value="ABC_TRANSPORTER_1"/>
    <property type="match status" value="2"/>
</dbReference>
<comment type="similarity">
    <text evidence="1">Belongs to the ABC transporter superfamily.</text>
</comment>
<dbReference type="PANTHER" id="PTHR43776">
    <property type="entry name" value="TRANSPORT ATP-BINDING PROTEIN"/>
    <property type="match status" value="1"/>
</dbReference>
<feature type="domain" description="ABC transporter" evidence="5">
    <location>
        <begin position="278"/>
        <end position="528"/>
    </location>
</feature>
<keyword evidence="4 6" id="KW-0067">ATP-binding</keyword>
<dbReference type="PROSITE" id="PS50893">
    <property type="entry name" value="ABC_TRANSPORTER_2"/>
    <property type="match status" value="2"/>
</dbReference>
<keyword evidence="3" id="KW-0547">Nucleotide-binding</keyword>